<proteinExistence type="predicted"/>
<gene>
    <name evidence="3" type="ORF">EZS28_018895</name>
</gene>
<evidence type="ECO:0000256" key="1">
    <source>
        <dbReference type="SAM" id="Coils"/>
    </source>
</evidence>
<feature type="compositionally biased region" description="Polar residues" evidence="2">
    <location>
        <begin position="316"/>
        <end position="325"/>
    </location>
</feature>
<accession>A0A5J4VT41</accession>
<evidence type="ECO:0000256" key="2">
    <source>
        <dbReference type="SAM" id="MobiDB-lite"/>
    </source>
</evidence>
<feature type="compositionally biased region" description="Basic and acidic residues" evidence="2">
    <location>
        <begin position="326"/>
        <end position="342"/>
    </location>
</feature>
<feature type="compositionally biased region" description="Basic and acidic residues" evidence="2">
    <location>
        <begin position="350"/>
        <end position="409"/>
    </location>
</feature>
<evidence type="ECO:0000313" key="4">
    <source>
        <dbReference type="Proteomes" id="UP000324800"/>
    </source>
</evidence>
<organism evidence="3 4">
    <name type="scientific">Streblomastix strix</name>
    <dbReference type="NCBI Taxonomy" id="222440"/>
    <lineage>
        <taxon>Eukaryota</taxon>
        <taxon>Metamonada</taxon>
        <taxon>Preaxostyla</taxon>
        <taxon>Oxymonadida</taxon>
        <taxon>Streblomastigidae</taxon>
        <taxon>Streblomastix</taxon>
    </lineage>
</organism>
<protein>
    <submittedName>
        <fullName evidence="3">Uncharacterized protein</fullName>
    </submittedName>
</protein>
<dbReference type="Proteomes" id="UP000324800">
    <property type="component" value="Unassembled WGS sequence"/>
</dbReference>
<feature type="coiled-coil region" evidence="1">
    <location>
        <begin position="211"/>
        <end position="296"/>
    </location>
</feature>
<evidence type="ECO:0000313" key="3">
    <source>
        <dbReference type="EMBL" id="KAA6385579.1"/>
    </source>
</evidence>
<name>A0A5J4VT41_9EUKA</name>
<comment type="caution">
    <text evidence="3">The sequence shown here is derived from an EMBL/GenBank/DDBJ whole genome shotgun (WGS) entry which is preliminary data.</text>
</comment>
<feature type="region of interest" description="Disordered" evidence="2">
    <location>
        <begin position="316"/>
        <end position="409"/>
    </location>
</feature>
<dbReference type="AlphaFoldDB" id="A0A5J4VT41"/>
<dbReference type="EMBL" id="SNRW01005203">
    <property type="protein sequence ID" value="KAA6385579.1"/>
    <property type="molecule type" value="Genomic_DNA"/>
</dbReference>
<keyword evidence="1" id="KW-0175">Coiled coil</keyword>
<sequence>MAKVNIVLQLEAFISRALQAVRTTFNLPVWKELVPLGLELRISSQIVLGLVVDVRQPEKSKKKDFITEQTLVDLIEQLKSIKEGGMDFTSSGQASTGAIVALSRMAPETRYCNLKNKYIHYELHKDLSDATVVLLVFIALPKKQRKGDLYQSGSLLRGGEKTVYTVPYNTNGSYNEWKNEIIQWFNKFNLPIPKPRQHSPPPTSDMRVIKRVQEDEEKEKLKILIKQEEIKARKILMEEQKIKQEEEQKKLKEIQRIQQEEKMQIEEELIRKKKQQQEERIRIEEIEQQRIKKEQEEKLKQASFEFRMKRLDEFKQQSVVRAQNKASREQRKVEIEIRKQQRQESQAKYIKREEERKQEEQELIKEHEQNEIIRQQEEQKRKMSEEVRKFNKEQRDENKRERERKRKEIRDKQEVRNKELEQDKENKKKAQVILEQLLQKEKIIQNQTFLPNPLNEKEKEQSKIDEIIYKQQTNQILEELAKFGSAALDLGIGCYVDGAPLHANVTQPGADLTTHLQNFFKQVYK</sequence>
<reference evidence="3 4" key="1">
    <citation type="submission" date="2019-03" db="EMBL/GenBank/DDBJ databases">
        <title>Single cell metagenomics reveals metabolic interactions within the superorganism composed of flagellate Streblomastix strix and complex community of Bacteroidetes bacteria on its surface.</title>
        <authorList>
            <person name="Treitli S.C."/>
            <person name="Kolisko M."/>
            <person name="Husnik F."/>
            <person name="Keeling P."/>
            <person name="Hampl V."/>
        </authorList>
    </citation>
    <scope>NUCLEOTIDE SEQUENCE [LARGE SCALE GENOMIC DNA]</scope>
    <source>
        <strain evidence="3">ST1C</strain>
    </source>
</reference>